<name>A0ABS5EVT9_9PROT</name>
<accession>A0ABS5EVT9</accession>
<organism evidence="4 5">
    <name type="scientific">Plastoroseomonas hellenica</name>
    <dbReference type="NCBI Taxonomy" id="2687306"/>
    <lineage>
        <taxon>Bacteria</taxon>
        <taxon>Pseudomonadati</taxon>
        <taxon>Pseudomonadota</taxon>
        <taxon>Alphaproteobacteria</taxon>
        <taxon>Acetobacterales</taxon>
        <taxon>Acetobacteraceae</taxon>
        <taxon>Plastoroseomonas</taxon>
    </lineage>
</organism>
<evidence type="ECO:0000256" key="2">
    <source>
        <dbReference type="SAM" id="Phobius"/>
    </source>
</evidence>
<protein>
    <submittedName>
        <fullName evidence="4">DUF2235 domain-containing protein</fullName>
    </submittedName>
</protein>
<feature type="transmembrane region" description="Helical" evidence="2">
    <location>
        <begin position="78"/>
        <end position="96"/>
    </location>
</feature>
<dbReference type="RefSeq" id="WP_211851935.1">
    <property type="nucleotide sequence ID" value="NZ_JAAGBB010000007.1"/>
</dbReference>
<dbReference type="EMBL" id="JAAGBB010000007">
    <property type="protein sequence ID" value="MBR0664343.1"/>
    <property type="molecule type" value="Genomic_DNA"/>
</dbReference>
<keyword evidence="2" id="KW-1133">Transmembrane helix</keyword>
<dbReference type="PANTHER" id="PTHR33840">
    <property type="match status" value="1"/>
</dbReference>
<evidence type="ECO:0000313" key="4">
    <source>
        <dbReference type="EMBL" id="MBR0664343.1"/>
    </source>
</evidence>
<proteinExistence type="predicted"/>
<evidence type="ECO:0000259" key="3">
    <source>
        <dbReference type="Pfam" id="PF09994"/>
    </source>
</evidence>
<dbReference type="PANTHER" id="PTHR33840:SF1">
    <property type="entry name" value="TLE1 PHOSPHOLIPASE DOMAIN-CONTAINING PROTEIN"/>
    <property type="match status" value="1"/>
</dbReference>
<sequence>MLAALDLASRVAIGVGLLLATGWLAAYALEVVLRRRGSVWRLLPERRPRRVTETWLVAVLLAAAIGAPIGGLGGCLGLPVWLGILAAVLAAFWATWRVANDFRQMLALGEALLGGHLAEADLPPLPDHPPKATGRRIVILCDGTGNRQPDAHDPAATNVWKIGQALVEDETQTLWYDPGVATGTSRPAKVAASLERWAGRLWLSPLATALGLAGRLRTAWEGLTGTGIGDNILDGYSEIARQYRPGDRIYIFGFSRGAYTARAIAGAIRCCGLLKASNLRYAPALMALYRARLGRGTGVPAQPEFVHRQVPIEMLGVFDTVASLGAPLWGWWFNPRGIRNRALNTSPMPNCRHVYHALAMDERRATFFPTLFWRAGGTRSGWTETLEQVWFRGAHGDIGGGYPETGLSDITLGWMLERAARHGLALRPGALIPLKPDPMARLHDETATRPSWSWLGTWPRWAMVLPGVASTGAGIVVHASVFERARLIREETGRHDLHDLQPGETVSFRAEAQRQWDRTGLVLRGGQDGPIFYRLRWRGGAWRDAACPPCGPAGNLDGEREGDPRRRARWRRRVRDAPWMTLCATIAGPRRWPLRELPIKLALAYLFLRDPRLLLNQVAPLGSSLMQPGDSLLIRSERPAGLLYLFANDLWQTYANNSGELELELTRLEADPASQEPLWLLPRSGRWQLLSGGARPRIPADDPDVALDMPTASPAGTAGAG</sequence>
<dbReference type="Proteomes" id="UP001196870">
    <property type="component" value="Unassembled WGS sequence"/>
</dbReference>
<feature type="domain" description="T6SS Phospholipase effector Tle1-like catalytic" evidence="3">
    <location>
        <begin position="135"/>
        <end position="417"/>
    </location>
</feature>
<keyword evidence="2" id="KW-0472">Membrane</keyword>
<dbReference type="Pfam" id="PF09994">
    <property type="entry name" value="T6SS_Tle1-like_cat"/>
    <property type="match status" value="1"/>
</dbReference>
<reference evidence="5" key="1">
    <citation type="journal article" date="2021" name="Syst. Appl. Microbiol.">
        <title>Roseomonas hellenica sp. nov., isolated from roots of wild-growing Alkanna tinctoria.</title>
        <authorList>
            <person name="Rat A."/>
            <person name="Naranjo H.D."/>
            <person name="Lebbe L."/>
            <person name="Cnockaert M."/>
            <person name="Krigas N."/>
            <person name="Grigoriadou K."/>
            <person name="Maloupa E."/>
            <person name="Willems A."/>
        </authorList>
    </citation>
    <scope>NUCLEOTIDE SEQUENCE [LARGE SCALE GENOMIC DNA]</scope>
    <source>
        <strain evidence="5">LMG 31523</strain>
    </source>
</reference>
<keyword evidence="5" id="KW-1185">Reference proteome</keyword>
<dbReference type="InterPro" id="IPR018712">
    <property type="entry name" value="Tle1-like_cat"/>
</dbReference>
<feature type="region of interest" description="Disordered" evidence="1">
    <location>
        <begin position="700"/>
        <end position="721"/>
    </location>
</feature>
<feature type="transmembrane region" description="Helical" evidence="2">
    <location>
        <begin position="54"/>
        <end position="72"/>
    </location>
</feature>
<feature type="compositionally biased region" description="Low complexity" evidence="1">
    <location>
        <begin position="710"/>
        <end position="721"/>
    </location>
</feature>
<gene>
    <name evidence="4" type="ORF">GXW71_08235</name>
</gene>
<dbReference type="Gene3D" id="2.60.120.430">
    <property type="entry name" value="Galactose-binding lectin"/>
    <property type="match status" value="1"/>
</dbReference>
<evidence type="ECO:0000256" key="1">
    <source>
        <dbReference type="SAM" id="MobiDB-lite"/>
    </source>
</evidence>
<keyword evidence="2" id="KW-0812">Transmembrane</keyword>
<evidence type="ECO:0000313" key="5">
    <source>
        <dbReference type="Proteomes" id="UP001196870"/>
    </source>
</evidence>
<feature type="transmembrane region" description="Helical" evidence="2">
    <location>
        <begin position="12"/>
        <end position="33"/>
    </location>
</feature>
<comment type="caution">
    <text evidence="4">The sequence shown here is derived from an EMBL/GenBank/DDBJ whole genome shotgun (WGS) entry which is preliminary data.</text>
</comment>